<feature type="compositionally biased region" description="Basic and acidic residues" evidence="1">
    <location>
        <begin position="27"/>
        <end position="38"/>
    </location>
</feature>
<comment type="caution">
    <text evidence="2">The sequence shown here is derived from an EMBL/GenBank/DDBJ whole genome shotgun (WGS) entry which is preliminary data.</text>
</comment>
<organism evidence="2 3">
    <name type="scientific">Rhodopirellula islandica</name>
    <dbReference type="NCBI Taxonomy" id="595434"/>
    <lineage>
        <taxon>Bacteria</taxon>
        <taxon>Pseudomonadati</taxon>
        <taxon>Planctomycetota</taxon>
        <taxon>Planctomycetia</taxon>
        <taxon>Pirellulales</taxon>
        <taxon>Pirellulaceae</taxon>
        <taxon>Rhodopirellula</taxon>
    </lineage>
</organism>
<gene>
    <name evidence="2" type="ORF">RISK_003842</name>
</gene>
<protein>
    <submittedName>
        <fullName evidence="2">Uncharacterized protein</fullName>
    </submittedName>
</protein>
<dbReference type="AlphaFoldDB" id="A0A0J1BCM7"/>
<evidence type="ECO:0000313" key="3">
    <source>
        <dbReference type="Proteomes" id="UP000036367"/>
    </source>
</evidence>
<dbReference type="EMBL" id="LECT01000029">
    <property type="protein sequence ID" value="KLU04256.1"/>
    <property type="molecule type" value="Genomic_DNA"/>
</dbReference>
<sequence length="55" mass="5647">MGSAASDFVDRPVEIATTTAANTAIGRTHDAEDDHREGQSVGAERVAGGLLMSGF</sequence>
<name>A0A0J1BCM7_RHOIS</name>
<dbReference type="STRING" id="595434.RISK_003842"/>
<keyword evidence="3" id="KW-1185">Reference proteome</keyword>
<reference evidence="2" key="1">
    <citation type="submission" date="2015-05" db="EMBL/GenBank/DDBJ databases">
        <title>Permanent draft genome of Rhodopirellula islandicus K833.</title>
        <authorList>
            <person name="Kizina J."/>
            <person name="Richter M."/>
            <person name="Glockner F.O."/>
            <person name="Harder J."/>
        </authorList>
    </citation>
    <scope>NUCLEOTIDE SEQUENCE [LARGE SCALE GENOMIC DNA]</scope>
    <source>
        <strain evidence="2">K833</strain>
    </source>
</reference>
<dbReference type="Proteomes" id="UP000036367">
    <property type="component" value="Unassembled WGS sequence"/>
</dbReference>
<proteinExistence type="predicted"/>
<evidence type="ECO:0000313" key="2">
    <source>
        <dbReference type="EMBL" id="KLU04256.1"/>
    </source>
</evidence>
<feature type="region of interest" description="Disordered" evidence="1">
    <location>
        <begin position="23"/>
        <end position="55"/>
    </location>
</feature>
<accession>A0A0J1BCM7</accession>
<evidence type="ECO:0000256" key="1">
    <source>
        <dbReference type="SAM" id="MobiDB-lite"/>
    </source>
</evidence>